<dbReference type="AlphaFoldDB" id="A0A2I0UGG1"/>
<reference evidence="2" key="2">
    <citation type="submission" date="2017-12" db="EMBL/GenBank/DDBJ databases">
        <title>Genome sequence of the Bar-tailed Godwit (Limosa lapponica baueri).</title>
        <authorList>
            <person name="Lima N.C.B."/>
            <person name="Parody-Merino A.M."/>
            <person name="Battley P.F."/>
            <person name="Fidler A.E."/>
            <person name="Prosdocimi F."/>
        </authorList>
    </citation>
    <scope>NUCLEOTIDE SEQUENCE [LARGE SCALE GENOMIC DNA]</scope>
</reference>
<dbReference type="GO" id="GO:0003964">
    <property type="term" value="F:RNA-directed DNA polymerase activity"/>
    <property type="evidence" value="ECO:0007669"/>
    <property type="project" value="UniProtKB-KW"/>
</dbReference>
<proteinExistence type="predicted"/>
<evidence type="ECO:0000313" key="2">
    <source>
        <dbReference type="Proteomes" id="UP000233556"/>
    </source>
</evidence>
<name>A0A2I0UGG1_LIMLA</name>
<accession>A0A2I0UGG1</accession>
<reference evidence="2" key="1">
    <citation type="submission" date="2017-11" db="EMBL/GenBank/DDBJ databases">
        <authorList>
            <person name="Lima N.C."/>
            <person name="Parody-Merino A.M."/>
            <person name="Battley P.F."/>
            <person name="Fidler A.E."/>
            <person name="Prosdocimi F."/>
        </authorList>
    </citation>
    <scope>NUCLEOTIDE SEQUENCE [LARGE SCALE GENOMIC DNA]</scope>
</reference>
<dbReference type="OrthoDB" id="4034597at2759"/>
<dbReference type="Proteomes" id="UP000233556">
    <property type="component" value="Unassembled WGS sequence"/>
</dbReference>
<evidence type="ECO:0000313" key="1">
    <source>
        <dbReference type="EMBL" id="PKU45131.1"/>
    </source>
</evidence>
<dbReference type="PANTHER" id="PTHR33332">
    <property type="entry name" value="REVERSE TRANSCRIPTASE DOMAIN-CONTAINING PROTEIN"/>
    <property type="match status" value="1"/>
</dbReference>
<dbReference type="EMBL" id="KZ505778">
    <property type="protein sequence ID" value="PKU45131.1"/>
    <property type="molecule type" value="Genomic_DNA"/>
</dbReference>
<protein>
    <submittedName>
        <fullName evidence="1">Rna-directed dna polymerase from mobile element jockey-like</fullName>
    </submittedName>
</protein>
<gene>
    <name evidence="1" type="ORF">llap_4582</name>
</gene>
<sequence>MPVVLGPPLGVLFNTFNDLDYGAECTLSKFADDTKLGGVADMPEGCAAIQRDLDRLEKWGDWNLMKINRGNCKVLLLGRNNAMYQYMPGTMQLESRLAEKDLSVLVNNKLTMSQRCVLVAKKAKGILSCIRRSAARKTRTVIFLSVWHQ</sequence>
<keyword evidence="2" id="KW-1185">Reference proteome</keyword>
<keyword evidence="1" id="KW-0808">Transferase</keyword>
<organism evidence="1 2">
    <name type="scientific">Limosa lapponica baueri</name>
    <dbReference type="NCBI Taxonomy" id="1758121"/>
    <lineage>
        <taxon>Eukaryota</taxon>
        <taxon>Metazoa</taxon>
        <taxon>Chordata</taxon>
        <taxon>Craniata</taxon>
        <taxon>Vertebrata</taxon>
        <taxon>Euteleostomi</taxon>
        <taxon>Archelosauria</taxon>
        <taxon>Archosauria</taxon>
        <taxon>Dinosauria</taxon>
        <taxon>Saurischia</taxon>
        <taxon>Theropoda</taxon>
        <taxon>Coelurosauria</taxon>
        <taxon>Aves</taxon>
        <taxon>Neognathae</taxon>
        <taxon>Neoaves</taxon>
        <taxon>Charadriiformes</taxon>
        <taxon>Scolopacidae</taxon>
        <taxon>Limosa</taxon>
    </lineage>
</organism>
<keyword evidence="1" id="KW-0548">Nucleotidyltransferase</keyword>
<keyword evidence="1" id="KW-0695">RNA-directed DNA polymerase</keyword>